<reference evidence="1 2" key="1">
    <citation type="submission" date="2018-06" db="EMBL/GenBank/DDBJ databases">
        <title>Freshwater and sediment microbial communities from various areas in North America, analyzing microbe dynamics in response to fracking.</title>
        <authorList>
            <person name="Lamendella R."/>
        </authorList>
    </citation>
    <scope>NUCLEOTIDE SEQUENCE [LARGE SCALE GENOMIC DNA]</scope>
    <source>
        <strain evidence="1 2">NG-13</strain>
    </source>
</reference>
<dbReference type="Proteomes" id="UP000248827">
    <property type="component" value="Unassembled WGS sequence"/>
</dbReference>
<evidence type="ECO:0000313" key="1">
    <source>
        <dbReference type="EMBL" id="RAI97056.1"/>
    </source>
</evidence>
<evidence type="ECO:0008006" key="3">
    <source>
        <dbReference type="Google" id="ProtNLM"/>
    </source>
</evidence>
<accession>A0ABX9BKI5</accession>
<keyword evidence="2" id="KW-1185">Reference proteome</keyword>
<sequence length="114" mass="13186">MGIIKEMRLKIALRNATKRLDNEIKSVSDEIYSYISSKDDLNEVFQKNMGSQNTIHEILINLIFSHYGSSTKITKRECFKILTYGSSLEYCLQMSKQVVVNWDDVYNDAVNKLP</sequence>
<comment type="caution">
    <text evidence="1">The sequence shown here is derived from an EMBL/GenBank/DDBJ whole genome shotgun (WGS) entry which is preliminary data.</text>
</comment>
<name>A0ABX9BKI5_9BACL</name>
<dbReference type="EMBL" id="QLLI01000005">
    <property type="protein sequence ID" value="RAI97056.1"/>
    <property type="molecule type" value="Genomic_DNA"/>
</dbReference>
<dbReference type="RefSeq" id="WP_111619791.1">
    <property type="nucleotide sequence ID" value="NZ_QLLI01000005.1"/>
</dbReference>
<proteinExistence type="predicted"/>
<protein>
    <recommendedName>
        <fullName evidence="3">Phage protein</fullName>
    </recommendedName>
</protein>
<organism evidence="1 2">
    <name type="scientific">Paenibacillus pabuli</name>
    <dbReference type="NCBI Taxonomy" id="1472"/>
    <lineage>
        <taxon>Bacteria</taxon>
        <taxon>Bacillati</taxon>
        <taxon>Bacillota</taxon>
        <taxon>Bacilli</taxon>
        <taxon>Bacillales</taxon>
        <taxon>Paenibacillaceae</taxon>
        <taxon>Paenibacillus</taxon>
    </lineage>
</organism>
<gene>
    <name evidence="1" type="ORF">DET54_10515</name>
</gene>
<evidence type="ECO:0000313" key="2">
    <source>
        <dbReference type="Proteomes" id="UP000248827"/>
    </source>
</evidence>